<dbReference type="Proteomes" id="UP000472260">
    <property type="component" value="Unassembled WGS sequence"/>
</dbReference>
<dbReference type="Gene3D" id="3.40.50.300">
    <property type="entry name" value="P-loop containing nucleotide triphosphate hydrolases"/>
    <property type="match status" value="1"/>
</dbReference>
<accession>A0A671P740</accession>
<evidence type="ECO:0000313" key="2">
    <source>
        <dbReference type="Proteomes" id="UP000472260"/>
    </source>
</evidence>
<organism evidence="1 2">
    <name type="scientific">Sinocyclocheilus anshuiensis</name>
    <dbReference type="NCBI Taxonomy" id="1608454"/>
    <lineage>
        <taxon>Eukaryota</taxon>
        <taxon>Metazoa</taxon>
        <taxon>Chordata</taxon>
        <taxon>Craniata</taxon>
        <taxon>Vertebrata</taxon>
        <taxon>Euteleostomi</taxon>
        <taxon>Actinopterygii</taxon>
        <taxon>Neopterygii</taxon>
        <taxon>Teleostei</taxon>
        <taxon>Ostariophysi</taxon>
        <taxon>Cypriniformes</taxon>
        <taxon>Cyprinidae</taxon>
        <taxon>Cyprininae</taxon>
        <taxon>Sinocyclocheilus</taxon>
    </lineage>
</organism>
<gene>
    <name evidence="1" type="primary">LOC107689622</name>
</gene>
<evidence type="ECO:0000313" key="1">
    <source>
        <dbReference type="Ensembl" id="ENSSANP00000051840.1"/>
    </source>
</evidence>
<dbReference type="Ensembl" id="ENSSANT00000055100.1">
    <property type="protein sequence ID" value="ENSSANP00000051840.1"/>
    <property type="gene ID" value="ENSSANG00000025953.1"/>
</dbReference>
<reference evidence="1" key="2">
    <citation type="submission" date="2025-09" db="UniProtKB">
        <authorList>
            <consortium name="Ensembl"/>
        </authorList>
    </citation>
    <scope>IDENTIFICATION</scope>
</reference>
<dbReference type="InterPro" id="IPR027417">
    <property type="entry name" value="P-loop_NTPase"/>
</dbReference>
<reference evidence="1" key="1">
    <citation type="submission" date="2025-08" db="UniProtKB">
        <authorList>
            <consortium name="Ensembl"/>
        </authorList>
    </citation>
    <scope>IDENTIFICATION</scope>
</reference>
<name>A0A671P740_9TELE</name>
<dbReference type="AlphaFoldDB" id="A0A671P740"/>
<sequence length="96" mass="11304">MDPCCTSRPLNALFNKRYFLQIPYEICKERRSSRVYVPPDPPGYFDGYVWPMYLKNRKAMEETVNDIVFLDGTQKSEMLLSTVLADIQEMLMVTQR</sequence>
<keyword evidence="2" id="KW-1185">Reference proteome</keyword>
<proteinExistence type="predicted"/>
<protein>
    <submittedName>
        <fullName evidence="1">Nicotinamide riboside kinase 1-like</fullName>
    </submittedName>
</protein>